<evidence type="ECO:0000256" key="1">
    <source>
        <dbReference type="SAM" id="MobiDB-lite"/>
    </source>
</evidence>
<dbReference type="AlphaFoldDB" id="X6NMR2"/>
<proteinExistence type="predicted"/>
<feature type="compositionally biased region" description="Polar residues" evidence="1">
    <location>
        <begin position="59"/>
        <end position="69"/>
    </location>
</feature>
<sequence>MYGVLYTYDCPCWISQQFFGNWCLCDTCCKQFTISVNEVTKRKRVESADAENAEKDQVGDSSDTTQSPRQLGKGFITKQTEEDKTQGIVRKGWMTKQGGSIKTWKKRFCVLRQDKTLTYYDSEKMKEKSMKGIADFMWAFMIKRVEDKEFQVSTADRVWAFKCKTKEDRDAWIDAFQHCINRTDLVVIDDISDKRARKQSKADTKLQKEQEKLEQKKKNRLFDVILFIFFFHV</sequence>
<name>X6NMR2_RETFI</name>
<gene>
    <name evidence="3" type="ORF">RFI_09906</name>
</gene>
<protein>
    <recommendedName>
        <fullName evidence="2">PH domain-containing protein</fullName>
    </recommendedName>
</protein>
<dbReference type="SUPFAM" id="SSF50729">
    <property type="entry name" value="PH domain-like"/>
    <property type="match status" value="1"/>
</dbReference>
<dbReference type="InterPro" id="IPR051707">
    <property type="entry name" value="PI-Interact_SigTrans_Reg"/>
</dbReference>
<dbReference type="InterPro" id="IPR001849">
    <property type="entry name" value="PH_domain"/>
</dbReference>
<feature type="region of interest" description="Disordered" evidence="1">
    <location>
        <begin position="45"/>
        <end position="76"/>
    </location>
</feature>
<dbReference type="Gene3D" id="2.30.29.30">
    <property type="entry name" value="Pleckstrin-homology domain (PH domain)/Phosphotyrosine-binding domain (PTB)"/>
    <property type="match status" value="1"/>
</dbReference>
<evidence type="ECO:0000259" key="2">
    <source>
        <dbReference type="PROSITE" id="PS50003"/>
    </source>
</evidence>
<dbReference type="PANTHER" id="PTHR14336">
    <property type="entry name" value="TANDEM PH DOMAIN CONTAINING PROTEIN"/>
    <property type="match status" value="1"/>
</dbReference>
<dbReference type="Pfam" id="PF00169">
    <property type="entry name" value="PH"/>
    <property type="match status" value="1"/>
</dbReference>
<reference evidence="3 4" key="1">
    <citation type="journal article" date="2013" name="Curr. Biol.">
        <title>The Genome of the Foraminiferan Reticulomyxa filosa.</title>
        <authorList>
            <person name="Glockner G."/>
            <person name="Hulsmann N."/>
            <person name="Schleicher M."/>
            <person name="Noegel A.A."/>
            <person name="Eichinger L."/>
            <person name="Gallinger C."/>
            <person name="Pawlowski J."/>
            <person name="Sierra R."/>
            <person name="Euteneuer U."/>
            <person name="Pillet L."/>
            <person name="Moustafa A."/>
            <person name="Platzer M."/>
            <person name="Groth M."/>
            <person name="Szafranski K."/>
            <person name="Schliwa M."/>
        </authorList>
    </citation>
    <scope>NUCLEOTIDE SEQUENCE [LARGE SCALE GENOMIC DNA]</scope>
</reference>
<dbReference type="SMART" id="SM00233">
    <property type="entry name" value="PH"/>
    <property type="match status" value="1"/>
</dbReference>
<accession>X6NMR2</accession>
<dbReference type="Proteomes" id="UP000023152">
    <property type="component" value="Unassembled WGS sequence"/>
</dbReference>
<dbReference type="EMBL" id="ASPP01007386">
    <property type="protein sequence ID" value="ETO27223.1"/>
    <property type="molecule type" value="Genomic_DNA"/>
</dbReference>
<dbReference type="InterPro" id="IPR011993">
    <property type="entry name" value="PH-like_dom_sf"/>
</dbReference>
<dbReference type="PROSITE" id="PS50003">
    <property type="entry name" value="PH_DOMAIN"/>
    <property type="match status" value="1"/>
</dbReference>
<evidence type="ECO:0000313" key="3">
    <source>
        <dbReference type="EMBL" id="ETO27223.1"/>
    </source>
</evidence>
<comment type="caution">
    <text evidence="3">The sequence shown here is derived from an EMBL/GenBank/DDBJ whole genome shotgun (WGS) entry which is preliminary data.</text>
</comment>
<dbReference type="OrthoDB" id="185175at2759"/>
<organism evidence="3 4">
    <name type="scientific">Reticulomyxa filosa</name>
    <dbReference type="NCBI Taxonomy" id="46433"/>
    <lineage>
        <taxon>Eukaryota</taxon>
        <taxon>Sar</taxon>
        <taxon>Rhizaria</taxon>
        <taxon>Retaria</taxon>
        <taxon>Foraminifera</taxon>
        <taxon>Monothalamids</taxon>
        <taxon>Reticulomyxidae</taxon>
        <taxon>Reticulomyxa</taxon>
    </lineage>
</organism>
<keyword evidence="4" id="KW-1185">Reference proteome</keyword>
<feature type="domain" description="PH" evidence="2">
    <location>
        <begin position="87"/>
        <end position="181"/>
    </location>
</feature>
<evidence type="ECO:0000313" key="4">
    <source>
        <dbReference type="Proteomes" id="UP000023152"/>
    </source>
</evidence>